<feature type="compositionally biased region" description="Polar residues" evidence="1">
    <location>
        <begin position="1"/>
        <end position="16"/>
    </location>
</feature>
<proteinExistence type="predicted"/>
<protein>
    <submittedName>
        <fullName evidence="2">Uncharacterized protein</fullName>
    </submittedName>
</protein>
<evidence type="ECO:0000313" key="2">
    <source>
        <dbReference type="EMBL" id="VFU46784.1"/>
    </source>
</evidence>
<gene>
    <name evidence="2" type="ORF">SVIM_LOCUS298039</name>
</gene>
<name>A0A6N2LZX6_SALVM</name>
<evidence type="ECO:0000256" key="1">
    <source>
        <dbReference type="SAM" id="MobiDB-lite"/>
    </source>
</evidence>
<feature type="region of interest" description="Disordered" evidence="1">
    <location>
        <begin position="1"/>
        <end position="28"/>
    </location>
</feature>
<feature type="compositionally biased region" description="Basic and acidic residues" evidence="1">
    <location>
        <begin position="17"/>
        <end position="28"/>
    </location>
</feature>
<sequence length="82" mass="9466">MGNSLLSRISRVNTISGDKHHERRERRPSYFTAYNDSNSQTWVESDITTFLARNKIRASVIHIHKREILPATMQTESIAVPQ</sequence>
<dbReference type="EMBL" id="CAADRP010001652">
    <property type="protein sequence ID" value="VFU46784.1"/>
    <property type="molecule type" value="Genomic_DNA"/>
</dbReference>
<dbReference type="AlphaFoldDB" id="A0A6N2LZX6"/>
<accession>A0A6N2LZX6</accession>
<organism evidence="2">
    <name type="scientific">Salix viminalis</name>
    <name type="common">Common osier</name>
    <name type="synonym">Basket willow</name>
    <dbReference type="NCBI Taxonomy" id="40686"/>
    <lineage>
        <taxon>Eukaryota</taxon>
        <taxon>Viridiplantae</taxon>
        <taxon>Streptophyta</taxon>
        <taxon>Embryophyta</taxon>
        <taxon>Tracheophyta</taxon>
        <taxon>Spermatophyta</taxon>
        <taxon>Magnoliopsida</taxon>
        <taxon>eudicotyledons</taxon>
        <taxon>Gunneridae</taxon>
        <taxon>Pentapetalae</taxon>
        <taxon>rosids</taxon>
        <taxon>fabids</taxon>
        <taxon>Malpighiales</taxon>
        <taxon>Salicaceae</taxon>
        <taxon>Saliceae</taxon>
        <taxon>Salix</taxon>
    </lineage>
</organism>
<reference evidence="2" key="1">
    <citation type="submission" date="2019-03" db="EMBL/GenBank/DDBJ databases">
        <authorList>
            <person name="Mank J."/>
            <person name="Almeida P."/>
        </authorList>
    </citation>
    <scope>NUCLEOTIDE SEQUENCE</scope>
    <source>
        <strain evidence="2">78183</strain>
    </source>
</reference>